<dbReference type="STRING" id="930.GCA_002079865_02205"/>
<dbReference type="SUPFAM" id="SSF53335">
    <property type="entry name" value="S-adenosyl-L-methionine-dependent methyltransferases"/>
    <property type="match status" value="1"/>
</dbReference>
<evidence type="ECO:0000313" key="6">
    <source>
        <dbReference type="EMBL" id="OCX70557.1"/>
    </source>
</evidence>
<protein>
    <recommendedName>
        <fullName evidence="5">Ubiquinone biosynthesis O-methyltransferase</fullName>
    </recommendedName>
    <alternativeName>
        <fullName evidence="5">2-polyprenyl-6-hydroxyphenol methylase</fullName>
        <ecNumber evidence="5">2.1.1.222</ecNumber>
    </alternativeName>
    <alternativeName>
        <fullName evidence="5">3-demethylubiquinone 3-O-methyltransferase</fullName>
        <ecNumber evidence="5">2.1.1.64</ecNumber>
    </alternativeName>
</protein>
<dbReference type="PANTHER" id="PTHR43464">
    <property type="entry name" value="METHYLTRANSFERASE"/>
    <property type="match status" value="1"/>
</dbReference>
<accession>A0A1C2I2U0</accession>
<evidence type="ECO:0000256" key="1">
    <source>
        <dbReference type="ARBA" id="ARBA00022603"/>
    </source>
</evidence>
<dbReference type="EC" id="2.1.1.222" evidence="5"/>
<gene>
    <name evidence="5" type="primary">ubiG</name>
    <name evidence="7" type="ORF">A6M23_06515</name>
    <name evidence="6" type="ORF">A6P07_14130</name>
</gene>
<dbReference type="OrthoDB" id="5293815at2"/>
<comment type="pathway">
    <text evidence="5">Cofactor biosynthesis; ubiquinone biosynthesis.</text>
</comment>
<dbReference type="eggNOG" id="COG2227">
    <property type="taxonomic scope" value="Bacteria"/>
</dbReference>
<dbReference type="GO" id="GO:0061542">
    <property type="term" value="F:3-demethylubiquinol 3-O-methyltransferase activity"/>
    <property type="evidence" value="ECO:0007669"/>
    <property type="project" value="UniProtKB-UniRule"/>
</dbReference>
<feature type="binding site" evidence="5">
    <location>
        <position position="76"/>
    </location>
    <ligand>
        <name>S-adenosyl-L-methionine</name>
        <dbReference type="ChEBI" id="CHEBI:59789"/>
    </ligand>
</feature>
<dbReference type="GO" id="GO:0032259">
    <property type="term" value="P:methylation"/>
    <property type="evidence" value="ECO:0007669"/>
    <property type="project" value="UniProtKB-KW"/>
</dbReference>
<keyword evidence="3 5" id="KW-0831">Ubiquinone biosynthesis</keyword>
<dbReference type="Proteomes" id="UP000094893">
    <property type="component" value="Unassembled WGS sequence"/>
</dbReference>
<evidence type="ECO:0000256" key="2">
    <source>
        <dbReference type="ARBA" id="ARBA00022679"/>
    </source>
</evidence>
<keyword evidence="9" id="KW-1185">Reference proteome</keyword>
<evidence type="ECO:0000313" key="8">
    <source>
        <dbReference type="Proteomes" id="UP000094893"/>
    </source>
</evidence>
<dbReference type="GO" id="GO:0102208">
    <property type="term" value="F:2-polyprenyl-6-hydroxyphenol methylase activity"/>
    <property type="evidence" value="ECO:0007669"/>
    <property type="project" value="UniProtKB-EC"/>
</dbReference>
<name>A0A1C2I2U0_ACITH</name>
<dbReference type="HAMAP" id="MF_00472">
    <property type="entry name" value="UbiG"/>
    <property type="match status" value="1"/>
</dbReference>
<keyword evidence="2 5" id="KW-0808">Transferase</keyword>
<dbReference type="Pfam" id="PF13489">
    <property type="entry name" value="Methyltransf_23"/>
    <property type="match status" value="1"/>
</dbReference>
<dbReference type="InterPro" id="IPR010233">
    <property type="entry name" value="UbiG_MeTrfase"/>
</dbReference>
<dbReference type="PANTHER" id="PTHR43464:SF19">
    <property type="entry name" value="UBIQUINONE BIOSYNTHESIS O-METHYLTRANSFERASE, MITOCHONDRIAL"/>
    <property type="match status" value="1"/>
</dbReference>
<feature type="binding site" evidence="5">
    <location>
        <position position="120"/>
    </location>
    <ligand>
        <name>S-adenosyl-L-methionine</name>
        <dbReference type="ChEBI" id="CHEBI:59789"/>
    </ligand>
</feature>
<dbReference type="InterPro" id="IPR029063">
    <property type="entry name" value="SAM-dependent_MTases_sf"/>
</dbReference>
<proteinExistence type="inferred from homology"/>
<evidence type="ECO:0000256" key="5">
    <source>
        <dbReference type="HAMAP-Rule" id="MF_00472"/>
    </source>
</evidence>
<organism evidence="6 8">
    <name type="scientific">Acidithiobacillus thiooxidans</name>
    <name type="common">Thiobacillus thiooxidans</name>
    <dbReference type="NCBI Taxonomy" id="930"/>
    <lineage>
        <taxon>Bacteria</taxon>
        <taxon>Pseudomonadati</taxon>
        <taxon>Pseudomonadota</taxon>
        <taxon>Acidithiobacillia</taxon>
        <taxon>Acidithiobacillales</taxon>
        <taxon>Acidithiobacillaceae</taxon>
        <taxon>Acidithiobacillus</taxon>
    </lineage>
</organism>
<comment type="catalytic activity">
    <reaction evidence="5">
        <text>a 3-demethylubiquinol + S-adenosyl-L-methionine = a ubiquinol + S-adenosyl-L-homocysteine + H(+)</text>
        <dbReference type="Rhea" id="RHEA:44380"/>
        <dbReference type="Rhea" id="RHEA-COMP:9566"/>
        <dbReference type="Rhea" id="RHEA-COMP:10914"/>
        <dbReference type="ChEBI" id="CHEBI:15378"/>
        <dbReference type="ChEBI" id="CHEBI:17976"/>
        <dbReference type="ChEBI" id="CHEBI:57856"/>
        <dbReference type="ChEBI" id="CHEBI:59789"/>
        <dbReference type="ChEBI" id="CHEBI:84422"/>
        <dbReference type="EC" id="2.1.1.64"/>
    </reaction>
</comment>
<dbReference type="EMBL" id="LWRY01000044">
    <property type="protein sequence ID" value="OCX74216.1"/>
    <property type="molecule type" value="Genomic_DNA"/>
</dbReference>
<feature type="binding site" evidence="5">
    <location>
        <position position="55"/>
    </location>
    <ligand>
        <name>S-adenosyl-L-methionine</name>
        <dbReference type="ChEBI" id="CHEBI:59789"/>
    </ligand>
</feature>
<comment type="similarity">
    <text evidence="5">Belongs to the methyltransferase superfamily. UbiG/COQ3 family.</text>
</comment>
<dbReference type="AlphaFoldDB" id="A0A1C2I2U0"/>
<dbReference type="NCBIfam" id="TIGR01983">
    <property type="entry name" value="UbiG"/>
    <property type="match status" value="1"/>
</dbReference>
<evidence type="ECO:0000256" key="3">
    <source>
        <dbReference type="ARBA" id="ARBA00022688"/>
    </source>
</evidence>
<evidence type="ECO:0000313" key="9">
    <source>
        <dbReference type="Proteomes" id="UP000095008"/>
    </source>
</evidence>
<sequence length="230" mass="25281">MNMDQAEVSKFDALASTWWDPAGPFRTLHEINPLRVDFIARGCQGLRGKYILDVGTGGGLLAEAMARLGANVTGIDLAADGIAAAQAHAELGRLQVQYRRVAVEELAEEQPESYDVVTCMEMLEHVPDPAGIIAACAKLLKPGGNAFFATLNRNPKSYLLAIVGAEYVLGLLPRGTHDYQKFIRPSELIAMTRKAQLKSRTLKGMHYDPIRHLARLNDDVTVNYLLHTQK</sequence>
<comment type="function">
    <text evidence="5">O-methyltransferase that catalyzes the 2 O-methylation steps in the ubiquinone biosynthetic pathway.</text>
</comment>
<dbReference type="GO" id="GO:0010420">
    <property type="term" value="F:polyprenyldihydroxybenzoate methyltransferase activity"/>
    <property type="evidence" value="ECO:0007669"/>
    <property type="project" value="InterPro"/>
</dbReference>
<dbReference type="Gene3D" id="3.40.50.150">
    <property type="entry name" value="Vaccinia Virus protein VP39"/>
    <property type="match status" value="1"/>
</dbReference>
<dbReference type="EC" id="2.1.1.64" evidence="5"/>
<dbReference type="RefSeq" id="WP_024892790.1">
    <property type="nucleotide sequence ID" value="NZ_LWRY01000044.1"/>
</dbReference>
<reference evidence="6 8" key="1">
    <citation type="journal article" date="2016" name="Int. J. Mol. Sci.">
        <title>Comparative genomics of the extreme acidophile Acidithiobacillus thiooxidans reveals intraspecific divergence and niche adaptation.</title>
        <authorList>
            <person name="Zhang X."/>
            <person name="Feng X."/>
            <person name="Tao J."/>
            <person name="Ma L."/>
            <person name="Xiao Y."/>
            <person name="Liang Y."/>
            <person name="Liu X."/>
            <person name="Yin H."/>
        </authorList>
    </citation>
    <scope>NUCLEOTIDE SEQUENCE [LARGE SCALE GENOMIC DNA]</scope>
    <source>
        <strain evidence="6 8">A02</strain>
        <strain evidence="7">DXS-W</strain>
    </source>
</reference>
<dbReference type="FunFam" id="3.40.50.150:FF:000028">
    <property type="entry name" value="Ubiquinone biosynthesis O-methyltransferase"/>
    <property type="match status" value="1"/>
</dbReference>
<dbReference type="Proteomes" id="UP000095008">
    <property type="component" value="Unassembled WGS sequence"/>
</dbReference>
<feature type="binding site" evidence="5">
    <location>
        <position position="35"/>
    </location>
    <ligand>
        <name>S-adenosyl-L-methionine</name>
        <dbReference type="ChEBI" id="CHEBI:59789"/>
    </ligand>
</feature>
<evidence type="ECO:0000256" key="4">
    <source>
        <dbReference type="ARBA" id="ARBA00022691"/>
    </source>
</evidence>
<comment type="caution">
    <text evidence="6">The sequence shown here is derived from an EMBL/GenBank/DDBJ whole genome shotgun (WGS) entry which is preliminary data.</text>
</comment>
<keyword evidence="4 5" id="KW-0949">S-adenosyl-L-methionine</keyword>
<dbReference type="UniPathway" id="UPA00232"/>
<evidence type="ECO:0000313" key="7">
    <source>
        <dbReference type="EMBL" id="OCX74216.1"/>
    </source>
</evidence>
<dbReference type="EMBL" id="LWSA01000195">
    <property type="protein sequence ID" value="OCX70557.1"/>
    <property type="molecule type" value="Genomic_DNA"/>
</dbReference>
<comment type="catalytic activity">
    <reaction evidence="5">
        <text>a 3-(all-trans-polyprenyl)benzene-1,2-diol + S-adenosyl-L-methionine = a 2-methoxy-6-(all-trans-polyprenyl)phenol + S-adenosyl-L-homocysteine + H(+)</text>
        <dbReference type="Rhea" id="RHEA:31411"/>
        <dbReference type="Rhea" id="RHEA-COMP:9550"/>
        <dbReference type="Rhea" id="RHEA-COMP:9551"/>
        <dbReference type="ChEBI" id="CHEBI:15378"/>
        <dbReference type="ChEBI" id="CHEBI:57856"/>
        <dbReference type="ChEBI" id="CHEBI:59789"/>
        <dbReference type="ChEBI" id="CHEBI:62729"/>
        <dbReference type="ChEBI" id="CHEBI:62731"/>
        <dbReference type="EC" id="2.1.1.222"/>
    </reaction>
</comment>
<dbReference type="CDD" id="cd02440">
    <property type="entry name" value="AdoMet_MTases"/>
    <property type="match status" value="1"/>
</dbReference>
<keyword evidence="1 5" id="KW-0489">Methyltransferase</keyword>